<dbReference type="PANTHER" id="PTHR35093">
    <property type="entry name" value="OUTER MEMBRANE PROTEIN NMB0088-RELATED"/>
    <property type="match status" value="1"/>
</dbReference>
<evidence type="ECO:0000256" key="6">
    <source>
        <dbReference type="ARBA" id="ARBA00023136"/>
    </source>
</evidence>
<evidence type="ECO:0000313" key="8">
    <source>
        <dbReference type="EMBL" id="MBU2692546.1"/>
    </source>
</evidence>
<dbReference type="GO" id="GO:0015483">
    <property type="term" value="F:long-chain fatty acid transporting porin activity"/>
    <property type="evidence" value="ECO:0007669"/>
    <property type="project" value="TreeGrafter"/>
</dbReference>
<keyword evidence="7" id="KW-0998">Cell outer membrane</keyword>
<evidence type="ECO:0000256" key="4">
    <source>
        <dbReference type="ARBA" id="ARBA00022692"/>
    </source>
</evidence>
<evidence type="ECO:0000313" key="9">
    <source>
        <dbReference type="Proteomes" id="UP000777784"/>
    </source>
</evidence>
<reference evidence="8" key="1">
    <citation type="submission" date="2021-05" db="EMBL/GenBank/DDBJ databases">
        <title>Energy efficiency and biological interactions define the core microbiome of deep oligotrophic groundwater.</title>
        <authorList>
            <person name="Mehrshad M."/>
            <person name="Lopez-Fernandez M."/>
            <person name="Bell E."/>
            <person name="Bernier-Latmani R."/>
            <person name="Bertilsson S."/>
            <person name="Dopson M."/>
        </authorList>
    </citation>
    <scope>NUCLEOTIDE SEQUENCE</scope>
    <source>
        <strain evidence="8">Modern_marine.mb.64</strain>
    </source>
</reference>
<dbReference type="Pfam" id="PF03349">
    <property type="entry name" value="Toluene_X"/>
    <property type="match status" value="1"/>
</dbReference>
<keyword evidence="5" id="KW-0732">Signal</keyword>
<dbReference type="EMBL" id="JAHJDP010000095">
    <property type="protein sequence ID" value="MBU2692546.1"/>
    <property type="molecule type" value="Genomic_DNA"/>
</dbReference>
<dbReference type="Gene3D" id="2.40.160.60">
    <property type="entry name" value="Outer membrane protein transport protein (OMPP1/FadL/TodX)"/>
    <property type="match status" value="1"/>
</dbReference>
<keyword evidence="6" id="KW-0472">Membrane</keyword>
<dbReference type="AlphaFoldDB" id="A0A948W8C4"/>
<dbReference type="SUPFAM" id="SSF56935">
    <property type="entry name" value="Porins"/>
    <property type="match status" value="1"/>
</dbReference>
<proteinExistence type="inferred from homology"/>
<gene>
    <name evidence="8" type="ORF">KJ970_16650</name>
</gene>
<comment type="caution">
    <text evidence="8">The sequence shown here is derived from an EMBL/GenBank/DDBJ whole genome shotgun (WGS) entry which is preliminary data.</text>
</comment>
<organism evidence="8 9">
    <name type="scientific">Eiseniibacteriota bacterium</name>
    <dbReference type="NCBI Taxonomy" id="2212470"/>
    <lineage>
        <taxon>Bacteria</taxon>
        <taxon>Candidatus Eiseniibacteriota</taxon>
    </lineage>
</organism>
<dbReference type="InterPro" id="IPR005017">
    <property type="entry name" value="OMPP1/FadL/TodX"/>
</dbReference>
<comment type="subcellular location">
    <subcellularLocation>
        <location evidence="1">Cell outer membrane</location>
        <topology evidence="1">Multi-pass membrane protein</topology>
    </subcellularLocation>
</comment>
<evidence type="ECO:0000256" key="7">
    <source>
        <dbReference type="ARBA" id="ARBA00023237"/>
    </source>
</evidence>
<protein>
    <submittedName>
        <fullName evidence="8">Outer membrane protein transport protein</fullName>
    </submittedName>
</protein>
<comment type="similarity">
    <text evidence="2">Belongs to the OmpP1/FadL family.</text>
</comment>
<evidence type="ECO:0000256" key="2">
    <source>
        <dbReference type="ARBA" id="ARBA00008163"/>
    </source>
</evidence>
<accession>A0A948W8C4</accession>
<evidence type="ECO:0000256" key="3">
    <source>
        <dbReference type="ARBA" id="ARBA00022452"/>
    </source>
</evidence>
<keyword evidence="3" id="KW-1134">Transmembrane beta strand</keyword>
<keyword evidence="4" id="KW-0812">Transmembrane</keyword>
<evidence type="ECO:0000256" key="5">
    <source>
        <dbReference type="ARBA" id="ARBA00022729"/>
    </source>
</evidence>
<dbReference type="GO" id="GO:0009279">
    <property type="term" value="C:cell outer membrane"/>
    <property type="evidence" value="ECO:0007669"/>
    <property type="project" value="UniProtKB-SubCell"/>
</dbReference>
<dbReference type="Proteomes" id="UP000777784">
    <property type="component" value="Unassembled WGS sequence"/>
</dbReference>
<evidence type="ECO:0000256" key="1">
    <source>
        <dbReference type="ARBA" id="ARBA00004571"/>
    </source>
</evidence>
<sequence length="438" mass="48130">MKRILILGSILLALGMWNDSHAGGFNIYEMGSRATSLGGAFTATADDPTALFYNPAGIGWLNRGIAVSANVSPIAPISKFTRASGATVGLYPGDVESQTADRIYMPTGLYMSYRHNERWSGGVGFFTPFGLGVDWDDPETFPGRTLSTNSQIRSYYISPVITFRPHSSIAFSAGVHFVVSTLKLEKILTQSFGTDGTAYNVIKVDLEGTSGLSVAPAAALMIRPSERFSFGVNFKGGVTNTFEDQDGDLKHLPTGIEPLDLSVAAQLNQLGRKQKVGGDLKYPAILSIGMRYMPADRLALMADFVWFGWHTFDKVELEFSNPALNTILREDYQDGQEWRFGAEYIISESFRFMGGLAYDNNPQPIGSVSPLLADANRWDYSLGLTYTMHKMEITAGYMLVTFEERSTVVNGEGFNYDGFDGVYKNIAHIPTLGLTYHF</sequence>
<name>A0A948W8C4_UNCEI</name>
<dbReference type="PANTHER" id="PTHR35093:SF8">
    <property type="entry name" value="OUTER MEMBRANE PROTEIN NMB0088-RELATED"/>
    <property type="match status" value="1"/>
</dbReference>